<dbReference type="GO" id="GO:0005634">
    <property type="term" value="C:nucleus"/>
    <property type="evidence" value="ECO:0007669"/>
    <property type="project" value="TreeGrafter"/>
</dbReference>
<dbReference type="InterPro" id="IPR036869">
    <property type="entry name" value="J_dom_sf"/>
</dbReference>
<feature type="domain" description="J" evidence="2">
    <location>
        <begin position="12"/>
        <end position="73"/>
    </location>
</feature>
<organism evidence="3 4">
    <name type="scientific">Cylindrobasidium torrendii FP15055 ss-10</name>
    <dbReference type="NCBI Taxonomy" id="1314674"/>
    <lineage>
        <taxon>Eukaryota</taxon>
        <taxon>Fungi</taxon>
        <taxon>Dikarya</taxon>
        <taxon>Basidiomycota</taxon>
        <taxon>Agaricomycotina</taxon>
        <taxon>Agaricomycetes</taxon>
        <taxon>Agaricomycetidae</taxon>
        <taxon>Agaricales</taxon>
        <taxon>Marasmiineae</taxon>
        <taxon>Physalacriaceae</taxon>
        <taxon>Cylindrobasidium</taxon>
    </lineage>
</organism>
<evidence type="ECO:0000313" key="3">
    <source>
        <dbReference type="EMBL" id="KIY70902.1"/>
    </source>
</evidence>
<dbReference type="InterPro" id="IPR001623">
    <property type="entry name" value="DnaJ_domain"/>
</dbReference>
<feature type="compositionally biased region" description="Basic and acidic residues" evidence="1">
    <location>
        <begin position="190"/>
        <end position="212"/>
    </location>
</feature>
<dbReference type="InterPro" id="IPR056453">
    <property type="entry name" value="HTH_DNAJC9"/>
</dbReference>
<protein>
    <submittedName>
        <fullName evidence="3">DnaJ-domain-containing protein</fullName>
    </submittedName>
</protein>
<feature type="compositionally biased region" description="Basic residues" evidence="1">
    <location>
        <begin position="310"/>
        <end position="326"/>
    </location>
</feature>
<gene>
    <name evidence="3" type="ORF">CYLTODRAFT_419300</name>
</gene>
<dbReference type="Pfam" id="PF00226">
    <property type="entry name" value="DnaJ"/>
    <property type="match status" value="1"/>
</dbReference>
<dbReference type="Pfam" id="PF23302">
    <property type="entry name" value="HTH_DNAJC9"/>
    <property type="match status" value="1"/>
</dbReference>
<dbReference type="SMART" id="SM00271">
    <property type="entry name" value="DnaJ"/>
    <property type="match status" value="1"/>
</dbReference>
<proteinExistence type="predicted"/>
<keyword evidence="4" id="KW-1185">Reference proteome</keyword>
<dbReference type="GO" id="GO:0031072">
    <property type="term" value="F:heat shock protein binding"/>
    <property type="evidence" value="ECO:0007669"/>
    <property type="project" value="TreeGrafter"/>
</dbReference>
<dbReference type="OrthoDB" id="110024at2759"/>
<evidence type="ECO:0000259" key="2">
    <source>
        <dbReference type="PROSITE" id="PS50076"/>
    </source>
</evidence>
<dbReference type="CDD" id="cd06257">
    <property type="entry name" value="DnaJ"/>
    <property type="match status" value="1"/>
</dbReference>
<dbReference type="Gene3D" id="1.10.287.110">
    <property type="entry name" value="DnaJ domain"/>
    <property type="match status" value="1"/>
</dbReference>
<dbReference type="PROSITE" id="PS50076">
    <property type="entry name" value="DNAJ_2"/>
    <property type="match status" value="1"/>
</dbReference>
<evidence type="ECO:0000313" key="4">
    <source>
        <dbReference type="Proteomes" id="UP000054007"/>
    </source>
</evidence>
<sequence>MDTFFPDEDTVDLYAVLETSKDASADDIKKAYRKLALKHHPDKGGDAARFQQIGFAYTILSTPASRTVYDTTGSTSNSTPLDPGAGGWDAYFSALFERVTKRALDDMKAAYVGSDEERRDVEHLYRDLFAPPPASSSRRKAGKKATIETLMDGVMFAEYTDETRIVALVESLIEDGVIERVDAWTNAGTGKEEKKKRMKKGEKEAREAEQAAKDIGVWDDFYGGGKGKPASKGKDKKGTKGKVTKDDEGEGEEEDVLKAMILKRNKQREEQAGSFLDGLAEKYAPKSKGKGKRKQAEVEEEEIEAEKPSKRARTSPVKKKTGKGRR</sequence>
<dbReference type="PANTHER" id="PTHR44144">
    <property type="entry name" value="DNAJ HOMOLOG SUBFAMILY C MEMBER 9"/>
    <property type="match status" value="1"/>
</dbReference>
<dbReference type="EMBL" id="KN880461">
    <property type="protein sequence ID" value="KIY70902.1"/>
    <property type="molecule type" value="Genomic_DNA"/>
</dbReference>
<name>A0A0D7BKA6_9AGAR</name>
<dbReference type="PANTHER" id="PTHR44144:SF1">
    <property type="entry name" value="DNAJ HOMOLOG SUBFAMILY C MEMBER 9"/>
    <property type="match status" value="1"/>
</dbReference>
<reference evidence="3 4" key="1">
    <citation type="journal article" date="2015" name="Fungal Genet. Biol.">
        <title>Evolution of novel wood decay mechanisms in Agaricales revealed by the genome sequences of Fistulina hepatica and Cylindrobasidium torrendii.</title>
        <authorList>
            <person name="Floudas D."/>
            <person name="Held B.W."/>
            <person name="Riley R."/>
            <person name="Nagy L.G."/>
            <person name="Koehler G."/>
            <person name="Ransdell A.S."/>
            <person name="Younus H."/>
            <person name="Chow J."/>
            <person name="Chiniquy J."/>
            <person name="Lipzen A."/>
            <person name="Tritt A."/>
            <person name="Sun H."/>
            <person name="Haridas S."/>
            <person name="LaButti K."/>
            <person name="Ohm R.A."/>
            <person name="Kues U."/>
            <person name="Blanchette R.A."/>
            <person name="Grigoriev I.V."/>
            <person name="Minto R.E."/>
            <person name="Hibbett D.S."/>
        </authorList>
    </citation>
    <scope>NUCLEOTIDE SEQUENCE [LARGE SCALE GENOMIC DNA]</scope>
    <source>
        <strain evidence="3 4">FP15055 ss-10</strain>
    </source>
</reference>
<dbReference type="SUPFAM" id="SSF46565">
    <property type="entry name" value="Chaperone J-domain"/>
    <property type="match status" value="1"/>
</dbReference>
<dbReference type="PRINTS" id="PR00625">
    <property type="entry name" value="JDOMAIN"/>
</dbReference>
<dbReference type="STRING" id="1314674.A0A0D7BKA6"/>
<dbReference type="Proteomes" id="UP000054007">
    <property type="component" value="Unassembled WGS sequence"/>
</dbReference>
<dbReference type="GO" id="GO:0005737">
    <property type="term" value="C:cytoplasm"/>
    <property type="evidence" value="ECO:0007669"/>
    <property type="project" value="TreeGrafter"/>
</dbReference>
<evidence type="ECO:0000256" key="1">
    <source>
        <dbReference type="SAM" id="MobiDB-lite"/>
    </source>
</evidence>
<feature type="region of interest" description="Disordered" evidence="1">
    <location>
        <begin position="188"/>
        <end position="326"/>
    </location>
</feature>
<accession>A0A0D7BKA6</accession>
<dbReference type="AlphaFoldDB" id="A0A0D7BKA6"/>
<dbReference type="InterPro" id="IPR052594">
    <property type="entry name" value="J_domain-containing_protein"/>
</dbReference>
<feature type="compositionally biased region" description="Basic and acidic residues" evidence="1">
    <location>
        <begin position="232"/>
        <end position="246"/>
    </location>
</feature>